<feature type="region of interest" description="Disordered" evidence="21">
    <location>
        <begin position="985"/>
        <end position="1008"/>
    </location>
</feature>
<dbReference type="GO" id="GO:0030246">
    <property type="term" value="F:carbohydrate binding"/>
    <property type="evidence" value="ECO:0007669"/>
    <property type="project" value="UniProtKB-KW"/>
</dbReference>
<comment type="caution">
    <text evidence="20">Lacks conserved residue(s) required for the propagation of feature annotation.</text>
</comment>
<comment type="catalytic activity">
    <reaction evidence="18">
        <text>L-threonyl-[protein] + ATP = O-phospho-L-threonyl-[protein] + ADP + H(+)</text>
        <dbReference type="Rhea" id="RHEA:46608"/>
        <dbReference type="Rhea" id="RHEA-COMP:11060"/>
        <dbReference type="Rhea" id="RHEA-COMP:11605"/>
        <dbReference type="ChEBI" id="CHEBI:15378"/>
        <dbReference type="ChEBI" id="CHEBI:30013"/>
        <dbReference type="ChEBI" id="CHEBI:30616"/>
        <dbReference type="ChEBI" id="CHEBI:61977"/>
        <dbReference type="ChEBI" id="CHEBI:456216"/>
        <dbReference type="EC" id="2.7.11.1"/>
    </reaction>
</comment>
<dbReference type="GO" id="GO:0004674">
    <property type="term" value="F:protein serine/threonine kinase activity"/>
    <property type="evidence" value="ECO:0007669"/>
    <property type="project" value="UniProtKB-KW"/>
</dbReference>
<feature type="compositionally biased region" description="Polar residues" evidence="21">
    <location>
        <begin position="988"/>
        <end position="1008"/>
    </location>
</feature>
<evidence type="ECO:0000256" key="14">
    <source>
        <dbReference type="ARBA" id="ARBA00023136"/>
    </source>
</evidence>
<keyword evidence="29" id="KW-1185">Reference proteome</keyword>
<dbReference type="InterPro" id="IPR036426">
    <property type="entry name" value="Bulb-type_lectin_dom_sf"/>
</dbReference>
<dbReference type="SMART" id="SM00473">
    <property type="entry name" value="PAN_AP"/>
    <property type="match status" value="1"/>
</dbReference>
<dbReference type="PROSITE" id="PS00108">
    <property type="entry name" value="PROTEIN_KINASE_ST"/>
    <property type="match status" value="1"/>
</dbReference>
<feature type="domain" description="EGF-like" evidence="25">
    <location>
        <begin position="252"/>
        <end position="288"/>
    </location>
</feature>
<keyword evidence="10" id="KW-0547">Nucleotide-binding</keyword>
<gene>
    <name evidence="28" type="ORF">RGQ29_006863</name>
</gene>
<dbReference type="CDD" id="cd00028">
    <property type="entry name" value="B_lectin"/>
    <property type="match status" value="1"/>
</dbReference>
<evidence type="ECO:0000256" key="8">
    <source>
        <dbReference type="ARBA" id="ARBA00022729"/>
    </source>
</evidence>
<dbReference type="FunFam" id="1.10.510.10:FF:000060">
    <property type="entry name" value="G-type lectin S-receptor-like serine/threonine-protein kinase"/>
    <property type="match status" value="1"/>
</dbReference>
<dbReference type="Gene3D" id="2.90.10.10">
    <property type="entry name" value="Bulb-type lectin domain"/>
    <property type="match status" value="1"/>
</dbReference>
<keyword evidence="5" id="KW-0597">Phosphoprotein</keyword>
<dbReference type="InterPro" id="IPR000858">
    <property type="entry name" value="S_locus_glycoprot_dom"/>
</dbReference>
<evidence type="ECO:0000259" key="27">
    <source>
        <dbReference type="PROSITE" id="PS50948"/>
    </source>
</evidence>
<dbReference type="SMART" id="SM00220">
    <property type="entry name" value="S_TKc"/>
    <property type="match status" value="1"/>
</dbReference>
<feature type="domain" description="Bulb-type lectin" evidence="26">
    <location>
        <begin position="19"/>
        <end position="144"/>
    </location>
</feature>
<sequence length="1008" mass="114852">MLILYMPLLCSFYAYCEARDTLRQGEWISDNGETLVSAGGRFEFGFFTPTGSSGNKRYIGIWYHEWDNRTVVWVANRDSPIINANGVFNLTEDSELKVLDTTGKVYWSTDIRSSCPCNRTVTLTNSGNLVYGDYGVLNNILWESFNTTTDDDTLTDTLLPGMDQNTFLYLTSWKGSDDPGKGRFTLHKYRSSNTIYKENNIYCNRFTDQMDAKLGNLSRDFTARVVMGFSGKLEYWRWDVKGMNWSLLMTEPANNCTVYNYCGNYGVCNPDNNLVCKCLPGFKPNAPEKWHSGDFSNGCFGNSMSCGKNDMFFPVYAMSWDYTDSNLKTVPVKDESACKTECLKRCDCRSYSYDNDTNTWYILTQDPVDLREYAEGYDSFFVHRISVRVETSDIESVVQSCEPCGINMIPYPWSTGPSCGDPIYFSFNCNTTSGQVSFMAPSGTYRVASIDPDTRTFLIQVNDKGNLRLNHSLPFDLTSPRNFSSEISTEVADEVEIVWEPPLEPICNSSANCNDWSHSTCKSARDGKRRCLCTFSYRWDGTTLKCRKDEVEIVWEPPLEPICNSSANCNDWSHSTCKSARDGKRRCLCTFSYRWDGAMLKCRKEKWVTLLLIIGITSVSILCAISSVYIWHRNRTKRQENRNIDQRNRAQRMLNSERHVQDLIDLSEFNEEDEKGIDVPFFDLESILIATNNFSNENKLGEGGYGPVYKGKLPNGQEIAVKRLSSVSNQGLQEFKNEVVLIARLQHRNLVKLYGYCIKGTEKILLYEYMPNKSLDFFIFDQKQSVLLDWEMRFNIIWGIARGLLYLHQDSRLRIIHRDLKTSNILLDQKMNPKISDFGLARIVGGTQTEANTTKIVGTYGYISPEYASEGIFSVKSDVFSFGVVLLEIISGKKNTSFYQSEQAMSLLGYAWRLWTGKKVLDLMDETLQDTCIANQFVKCVNIGLLCVQENPGDRPTMMNVIKMFDIETVNLPTPKRPAFCITRDQSKATSSDQPESNNVLTNTLEGR</sequence>
<keyword evidence="4" id="KW-0723">Serine/threonine-protein kinase</keyword>
<evidence type="ECO:0000256" key="19">
    <source>
        <dbReference type="ARBA" id="ARBA00048679"/>
    </source>
</evidence>
<evidence type="ECO:0000256" key="1">
    <source>
        <dbReference type="ARBA" id="ARBA00004251"/>
    </source>
</evidence>
<dbReference type="PROSITE" id="PS50927">
    <property type="entry name" value="BULB_LECTIN"/>
    <property type="match status" value="1"/>
</dbReference>
<comment type="subcellular location">
    <subcellularLocation>
        <location evidence="1">Cell membrane</location>
        <topology evidence="1">Single-pass type I membrane protein</topology>
    </subcellularLocation>
</comment>
<evidence type="ECO:0000256" key="7">
    <source>
        <dbReference type="ARBA" id="ARBA00022692"/>
    </source>
</evidence>
<dbReference type="InterPro" id="IPR000742">
    <property type="entry name" value="EGF"/>
</dbReference>
<dbReference type="FunFam" id="2.90.10.10:FF:000009">
    <property type="entry name" value="Receptor-like serine/threonine-protein kinase SD1-8"/>
    <property type="match status" value="1"/>
</dbReference>
<evidence type="ECO:0000256" key="2">
    <source>
        <dbReference type="ARBA" id="ARBA00012513"/>
    </source>
</evidence>
<dbReference type="GO" id="GO:0048544">
    <property type="term" value="P:recognition of pollen"/>
    <property type="evidence" value="ECO:0007669"/>
    <property type="project" value="InterPro"/>
</dbReference>
<dbReference type="Proteomes" id="UP001324115">
    <property type="component" value="Unassembled WGS sequence"/>
</dbReference>
<dbReference type="Pfam" id="PF07714">
    <property type="entry name" value="PK_Tyr_Ser-Thr"/>
    <property type="match status" value="1"/>
</dbReference>
<dbReference type="InterPro" id="IPR003609">
    <property type="entry name" value="Pan_app"/>
</dbReference>
<evidence type="ECO:0000256" key="13">
    <source>
        <dbReference type="ARBA" id="ARBA00022989"/>
    </source>
</evidence>
<dbReference type="Pfam" id="PF00954">
    <property type="entry name" value="S_locus_glycop"/>
    <property type="match status" value="1"/>
</dbReference>
<evidence type="ECO:0000256" key="15">
    <source>
        <dbReference type="ARBA" id="ARBA00023157"/>
    </source>
</evidence>
<dbReference type="PROSITE" id="PS50948">
    <property type="entry name" value="PAN"/>
    <property type="match status" value="1"/>
</dbReference>
<evidence type="ECO:0000256" key="23">
    <source>
        <dbReference type="SAM" id="SignalP"/>
    </source>
</evidence>
<comment type="caution">
    <text evidence="28">The sequence shown here is derived from an EMBL/GenBank/DDBJ whole genome shotgun (WGS) entry which is preliminary data.</text>
</comment>
<keyword evidence="12" id="KW-0067">ATP-binding</keyword>
<evidence type="ECO:0000256" key="18">
    <source>
        <dbReference type="ARBA" id="ARBA00047899"/>
    </source>
</evidence>
<name>A0AAN7E8D9_QUERU</name>
<feature type="domain" description="Protein kinase" evidence="24">
    <location>
        <begin position="694"/>
        <end position="980"/>
    </location>
</feature>
<feature type="chain" id="PRO_5042824871" description="non-specific serine/threonine protein kinase" evidence="23">
    <location>
        <begin position="19"/>
        <end position="1008"/>
    </location>
</feature>
<evidence type="ECO:0000256" key="16">
    <source>
        <dbReference type="ARBA" id="ARBA00023170"/>
    </source>
</evidence>
<dbReference type="EMBL" id="JAXUIC010000011">
    <property type="protein sequence ID" value="KAK4564986.1"/>
    <property type="molecule type" value="Genomic_DNA"/>
</dbReference>
<dbReference type="PANTHER" id="PTHR27002:SF1111">
    <property type="entry name" value="NON-SPECIFIC SERINE_THREONINE PROTEIN KINASE"/>
    <property type="match status" value="1"/>
</dbReference>
<dbReference type="InterPro" id="IPR008271">
    <property type="entry name" value="Ser/Thr_kinase_AS"/>
</dbReference>
<keyword evidence="15" id="KW-1015">Disulfide bond</keyword>
<evidence type="ECO:0000256" key="11">
    <source>
        <dbReference type="ARBA" id="ARBA00022777"/>
    </source>
</evidence>
<evidence type="ECO:0000256" key="3">
    <source>
        <dbReference type="ARBA" id="ARBA00022475"/>
    </source>
</evidence>
<accession>A0AAN7E8D9</accession>
<proteinExistence type="predicted"/>
<dbReference type="PANTHER" id="PTHR27002">
    <property type="entry name" value="RECEPTOR-LIKE SERINE/THREONINE-PROTEIN KINASE SD1-8"/>
    <property type="match status" value="1"/>
</dbReference>
<protein>
    <recommendedName>
        <fullName evidence="2">non-specific serine/threonine protein kinase</fullName>
        <ecNumber evidence="2">2.7.11.1</ecNumber>
    </recommendedName>
</protein>
<feature type="signal peptide" evidence="23">
    <location>
        <begin position="1"/>
        <end position="18"/>
    </location>
</feature>
<evidence type="ECO:0000256" key="20">
    <source>
        <dbReference type="PROSITE-ProRule" id="PRU00076"/>
    </source>
</evidence>
<keyword evidence="17" id="KW-0325">Glycoprotein</keyword>
<keyword evidence="11" id="KW-0418">Kinase</keyword>
<keyword evidence="8 23" id="KW-0732">Signal</keyword>
<evidence type="ECO:0000259" key="25">
    <source>
        <dbReference type="PROSITE" id="PS50026"/>
    </source>
</evidence>
<dbReference type="PROSITE" id="PS50026">
    <property type="entry name" value="EGF_3"/>
    <property type="match status" value="1"/>
</dbReference>
<dbReference type="SUPFAM" id="SSF56112">
    <property type="entry name" value="Protein kinase-like (PK-like)"/>
    <property type="match status" value="1"/>
</dbReference>
<dbReference type="PROSITE" id="PS50011">
    <property type="entry name" value="PROTEIN_KINASE_DOM"/>
    <property type="match status" value="1"/>
</dbReference>
<evidence type="ECO:0000313" key="29">
    <source>
        <dbReference type="Proteomes" id="UP001324115"/>
    </source>
</evidence>
<feature type="transmembrane region" description="Helical" evidence="22">
    <location>
        <begin position="607"/>
        <end position="631"/>
    </location>
</feature>
<dbReference type="InterPro" id="IPR001245">
    <property type="entry name" value="Ser-Thr/Tyr_kinase_cat_dom"/>
</dbReference>
<dbReference type="InterPro" id="IPR000719">
    <property type="entry name" value="Prot_kinase_dom"/>
</dbReference>
<evidence type="ECO:0000256" key="22">
    <source>
        <dbReference type="SAM" id="Phobius"/>
    </source>
</evidence>
<dbReference type="Pfam" id="PF08276">
    <property type="entry name" value="PAN_2"/>
    <property type="match status" value="1"/>
</dbReference>
<evidence type="ECO:0000256" key="21">
    <source>
        <dbReference type="SAM" id="MobiDB-lite"/>
    </source>
</evidence>
<evidence type="ECO:0000259" key="24">
    <source>
        <dbReference type="PROSITE" id="PS50011"/>
    </source>
</evidence>
<keyword evidence="6" id="KW-0808">Transferase</keyword>
<feature type="domain" description="Apple" evidence="27">
    <location>
        <begin position="306"/>
        <end position="386"/>
    </location>
</feature>
<evidence type="ECO:0000256" key="12">
    <source>
        <dbReference type="ARBA" id="ARBA00022840"/>
    </source>
</evidence>
<keyword evidence="20" id="KW-0245">EGF-like domain</keyword>
<dbReference type="SMART" id="SM00108">
    <property type="entry name" value="B_lectin"/>
    <property type="match status" value="1"/>
</dbReference>
<dbReference type="Gene3D" id="1.10.510.10">
    <property type="entry name" value="Transferase(Phosphotransferase) domain 1"/>
    <property type="match status" value="1"/>
</dbReference>
<dbReference type="FunFam" id="3.30.200.20:FF:000330">
    <property type="entry name" value="G-type lectin S-receptor-like serine/threonine-protein kinase At4g03230"/>
    <property type="match status" value="1"/>
</dbReference>
<dbReference type="GO" id="GO:0005524">
    <property type="term" value="F:ATP binding"/>
    <property type="evidence" value="ECO:0007669"/>
    <property type="project" value="UniProtKB-KW"/>
</dbReference>
<keyword evidence="9" id="KW-0430">Lectin</keyword>
<dbReference type="SUPFAM" id="SSF51110">
    <property type="entry name" value="alpha-D-mannose-specific plant lectins"/>
    <property type="match status" value="1"/>
</dbReference>
<reference evidence="28 29" key="1">
    <citation type="journal article" date="2023" name="G3 (Bethesda)">
        <title>A haplotype-resolved chromosome-scale genome for Quercus rubra L. provides insights into the genetics of adaptive traits for red oak species.</title>
        <authorList>
            <person name="Kapoor B."/>
            <person name="Jenkins J."/>
            <person name="Schmutz J."/>
            <person name="Zhebentyayeva T."/>
            <person name="Kuelheim C."/>
            <person name="Coggeshall M."/>
            <person name="Heim C."/>
            <person name="Lasky J.R."/>
            <person name="Leites L."/>
            <person name="Islam-Faridi N."/>
            <person name="Romero-Severson J."/>
            <person name="DeLeo V.L."/>
            <person name="Lucas S.M."/>
            <person name="Lazic D."/>
            <person name="Gailing O."/>
            <person name="Carlson J."/>
            <person name="Staton M."/>
        </authorList>
    </citation>
    <scope>NUCLEOTIDE SEQUENCE [LARGE SCALE GENOMIC DNA]</scope>
    <source>
        <strain evidence="28">Pseudo-F2</strain>
    </source>
</reference>
<evidence type="ECO:0000256" key="4">
    <source>
        <dbReference type="ARBA" id="ARBA00022527"/>
    </source>
</evidence>
<evidence type="ECO:0000256" key="9">
    <source>
        <dbReference type="ARBA" id="ARBA00022734"/>
    </source>
</evidence>
<keyword evidence="13 22" id="KW-1133">Transmembrane helix</keyword>
<dbReference type="Pfam" id="PF01453">
    <property type="entry name" value="B_lectin"/>
    <property type="match status" value="1"/>
</dbReference>
<dbReference type="GO" id="GO:0005886">
    <property type="term" value="C:plasma membrane"/>
    <property type="evidence" value="ECO:0007669"/>
    <property type="project" value="UniProtKB-SubCell"/>
</dbReference>
<dbReference type="Gene3D" id="3.30.200.20">
    <property type="entry name" value="Phosphorylase Kinase, domain 1"/>
    <property type="match status" value="1"/>
</dbReference>
<evidence type="ECO:0000256" key="10">
    <source>
        <dbReference type="ARBA" id="ARBA00022741"/>
    </source>
</evidence>
<organism evidence="28 29">
    <name type="scientific">Quercus rubra</name>
    <name type="common">Northern red oak</name>
    <name type="synonym">Quercus borealis</name>
    <dbReference type="NCBI Taxonomy" id="3512"/>
    <lineage>
        <taxon>Eukaryota</taxon>
        <taxon>Viridiplantae</taxon>
        <taxon>Streptophyta</taxon>
        <taxon>Embryophyta</taxon>
        <taxon>Tracheophyta</taxon>
        <taxon>Spermatophyta</taxon>
        <taxon>Magnoliopsida</taxon>
        <taxon>eudicotyledons</taxon>
        <taxon>Gunneridae</taxon>
        <taxon>Pentapetalae</taxon>
        <taxon>rosids</taxon>
        <taxon>fabids</taxon>
        <taxon>Fagales</taxon>
        <taxon>Fagaceae</taxon>
        <taxon>Quercus</taxon>
    </lineage>
</organism>
<keyword evidence="14 22" id="KW-0472">Membrane</keyword>
<dbReference type="EC" id="2.7.11.1" evidence="2"/>
<keyword evidence="3" id="KW-1003">Cell membrane</keyword>
<comment type="catalytic activity">
    <reaction evidence="19">
        <text>L-seryl-[protein] + ATP = O-phospho-L-seryl-[protein] + ADP + H(+)</text>
        <dbReference type="Rhea" id="RHEA:17989"/>
        <dbReference type="Rhea" id="RHEA-COMP:9863"/>
        <dbReference type="Rhea" id="RHEA-COMP:11604"/>
        <dbReference type="ChEBI" id="CHEBI:15378"/>
        <dbReference type="ChEBI" id="CHEBI:29999"/>
        <dbReference type="ChEBI" id="CHEBI:30616"/>
        <dbReference type="ChEBI" id="CHEBI:83421"/>
        <dbReference type="ChEBI" id="CHEBI:456216"/>
        <dbReference type="EC" id="2.7.11.1"/>
    </reaction>
</comment>
<evidence type="ECO:0000256" key="6">
    <source>
        <dbReference type="ARBA" id="ARBA00022679"/>
    </source>
</evidence>
<keyword evidence="7 22" id="KW-0812">Transmembrane</keyword>
<dbReference type="AlphaFoldDB" id="A0AAN7E8D9"/>
<dbReference type="InterPro" id="IPR001480">
    <property type="entry name" value="Bulb-type_lectin_dom"/>
</dbReference>
<dbReference type="InterPro" id="IPR011009">
    <property type="entry name" value="Kinase-like_dom_sf"/>
</dbReference>
<evidence type="ECO:0000256" key="5">
    <source>
        <dbReference type="ARBA" id="ARBA00022553"/>
    </source>
</evidence>
<evidence type="ECO:0000259" key="26">
    <source>
        <dbReference type="PROSITE" id="PS50927"/>
    </source>
</evidence>
<evidence type="ECO:0000256" key="17">
    <source>
        <dbReference type="ARBA" id="ARBA00023180"/>
    </source>
</evidence>
<keyword evidence="16" id="KW-0675">Receptor</keyword>
<evidence type="ECO:0000313" key="28">
    <source>
        <dbReference type="EMBL" id="KAK4564986.1"/>
    </source>
</evidence>
<dbReference type="CDD" id="cd14066">
    <property type="entry name" value="STKc_IRAK"/>
    <property type="match status" value="1"/>
</dbReference>